<dbReference type="Proteomes" id="UP000276506">
    <property type="component" value="Unassembled WGS sequence"/>
</dbReference>
<evidence type="ECO:0000313" key="2">
    <source>
        <dbReference type="Proteomes" id="UP000276506"/>
    </source>
</evidence>
<dbReference type="AlphaFoldDB" id="A0A427DLN3"/>
<dbReference type="EMBL" id="RHQL01000023">
    <property type="protein sequence ID" value="RRV04337.1"/>
    <property type="molecule type" value="Genomic_DNA"/>
</dbReference>
<protein>
    <submittedName>
        <fullName evidence="1">Uncharacterized protein</fullName>
    </submittedName>
</protein>
<comment type="caution">
    <text evidence="1">The sequence shown here is derived from an EMBL/GenBank/DDBJ whole genome shotgun (WGS) entry which is preliminary data.</text>
</comment>
<proteinExistence type="predicted"/>
<sequence>MEEYIRLFREAMERTNSVSRGLSNYPLELEPSHFIDLPAVASAIAKDFSEFLPHTDVLPGKCFRVARELSYVLFDLRIRHTVTVGDVELDDGLYVNVSPEQLLRDVLDGYQLDSFEGRPAGKPINAHAWITLENGSVIDATILASQHRKRADAGKPLSFDDAVFYTGKPGTVVRRYIPMMTGLVYHQKALTDLIDGDFQNYCQWAEDYGRMMGRMDLMRLVPALSTI</sequence>
<reference evidence="1 2" key="1">
    <citation type="submission" date="2018-10" db="EMBL/GenBank/DDBJ databases">
        <title>Transmission dynamics of multidrug resistant bacteria on intensive care unit surfaces.</title>
        <authorList>
            <person name="D'Souza A.W."/>
            <person name="Potter R.F."/>
            <person name="Wallace M."/>
            <person name="Shupe A."/>
            <person name="Patel S."/>
            <person name="Sun S."/>
            <person name="Gul D."/>
            <person name="Kwon J.H."/>
            <person name="Andleeb S."/>
            <person name="Burnham C.-A.D."/>
            <person name="Dantas G."/>
        </authorList>
    </citation>
    <scope>NUCLEOTIDE SEQUENCE [LARGE SCALE GENOMIC DNA]</scope>
    <source>
        <strain evidence="1 2">PX_177</strain>
    </source>
</reference>
<organism evidence="1 2">
    <name type="scientific">Stutzerimonas xanthomarina</name>
    <dbReference type="NCBI Taxonomy" id="271420"/>
    <lineage>
        <taxon>Bacteria</taxon>
        <taxon>Pseudomonadati</taxon>
        <taxon>Pseudomonadota</taxon>
        <taxon>Gammaproteobacteria</taxon>
        <taxon>Pseudomonadales</taxon>
        <taxon>Pseudomonadaceae</taxon>
        <taxon>Stutzerimonas</taxon>
    </lineage>
</organism>
<dbReference type="RefSeq" id="WP_125882627.1">
    <property type="nucleotide sequence ID" value="NZ_RHQL01000023.1"/>
</dbReference>
<evidence type="ECO:0000313" key="1">
    <source>
        <dbReference type="EMBL" id="RRV04337.1"/>
    </source>
</evidence>
<name>A0A427DLN3_9GAMM</name>
<gene>
    <name evidence="1" type="ORF">EGJ28_22450</name>
</gene>
<accession>A0A427DLN3</accession>